<evidence type="ECO:0000256" key="2">
    <source>
        <dbReference type="SAM" id="MobiDB-lite"/>
    </source>
</evidence>
<evidence type="ECO:0000256" key="1">
    <source>
        <dbReference type="SAM" id="Coils"/>
    </source>
</evidence>
<evidence type="ECO:0000313" key="3">
    <source>
        <dbReference type="EMBL" id="MBP0465246.1"/>
    </source>
</evidence>
<protein>
    <submittedName>
        <fullName evidence="3">Uncharacterized protein</fullName>
    </submittedName>
</protein>
<accession>A0ABS4AV72</accession>
<reference evidence="3 4" key="1">
    <citation type="submission" date="2021-03" db="EMBL/GenBank/DDBJ databases">
        <authorList>
            <person name="So Y."/>
        </authorList>
    </citation>
    <scope>NUCLEOTIDE SEQUENCE [LARGE SCALE GENOMIC DNA]</scope>
    <source>
        <strain evidence="3 4">PWR1</strain>
    </source>
</reference>
<dbReference type="Proteomes" id="UP000680815">
    <property type="component" value="Unassembled WGS sequence"/>
</dbReference>
<feature type="coiled-coil region" evidence="1">
    <location>
        <begin position="138"/>
        <end position="165"/>
    </location>
</feature>
<feature type="coiled-coil region" evidence="1">
    <location>
        <begin position="338"/>
        <end position="372"/>
    </location>
</feature>
<feature type="compositionally biased region" description="Gly residues" evidence="2">
    <location>
        <begin position="421"/>
        <end position="430"/>
    </location>
</feature>
<keyword evidence="4" id="KW-1185">Reference proteome</keyword>
<feature type="region of interest" description="Disordered" evidence="2">
    <location>
        <begin position="416"/>
        <end position="523"/>
    </location>
</feature>
<name>A0ABS4AV72_9PROT</name>
<gene>
    <name evidence="3" type="ORF">J5Y09_15075</name>
</gene>
<dbReference type="EMBL" id="JAGIYZ010000014">
    <property type="protein sequence ID" value="MBP0465246.1"/>
    <property type="molecule type" value="Genomic_DNA"/>
</dbReference>
<sequence length="523" mass="55293">MVNGVAVLQEMDARLADAQREASAAQGEADRLAARREGLRAEEAAALRELARLRLTELQDGKAALDALDSAGAQVRESLARRAVELDAAQKAVLDARDALLAAEAKRDAEASRHRAAQEAEAAALREADARAAQDAEFQRLSATAEEAERIAQHAEQKVGFATRDFEEKGRPYRADPLFAYLWDRGYGTSRYRAFPLARMIDDWVARLIGFEPARAAYQLLSELPGHMQSHAARMRADADAAVRAMMERRRALAGLPAEAGRPSAEAMDAAEDAVEAAQAALAEAERRRAAVASGEDAASQQAMRALEAAIGERSLRALRDEAARTPTREDDAIVARLEIAAAERAQVERALTEAQAQAGTARARLQEMQALRHEMRGRGVERSEWGFASGAMVGVLIGEVLRGALSRDGFWDRMERQRAPGGGSWGGTGTSQPGPWNKPMPGPWGKSAPGPWGGGGGFEDDAAPYWGRPGKQPRGGGGKGGSDWGGGSSGGSSGGSWGDSGGGFSTGGRSDSGGGFRTGGSV</sequence>
<proteinExistence type="predicted"/>
<dbReference type="RefSeq" id="WP_209352635.1">
    <property type="nucleotide sequence ID" value="NZ_JAGIYZ010000014.1"/>
</dbReference>
<feature type="compositionally biased region" description="Gly residues" evidence="2">
    <location>
        <begin position="474"/>
        <end position="523"/>
    </location>
</feature>
<evidence type="ECO:0000313" key="4">
    <source>
        <dbReference type="Proteomes" id="UP000680815"/>
    </source>
</evidence>
<comment type="caution">
    <text evidence="3">The sequence shown here is derived from an EMBL/GenBank/DDBJ whole genome shotgun (WGS) entry which is preliminary data.</text>
</comment>
<organism evidence="3 4">
    <name type="scientific">Roseomonas nitratireducens</name>
    <dbReference type="NCBI Taxonomy" id="2820810"/>
    <lineage>
        <taxon>Bacteria</taxon>
        <taxon>Pseudomonadati</taxon>
        <taxon>Pseudomonadota</taxon>
        <taxon>Alphaproteobacteria</taxon>
        <taxon>Acetobacterales</taxon>
        <taxon>Roseomonadaceae</taxon>
        <taxon>Roseomonas</taxon>
    </lineage>
</organism>
<keyword evidence="1" id="KW-0175">Coiled coil</keyword>
<feature type="coiled-coil region" evidence="1">
    <location>
        <begin position="8"/>
        <end position="56"/>
    </location>
</feature>